<proteinExistence type="predicted"/>
<dbReference type="GO" id="GO:0000150">
    <property type="term" value="F:DNA strand exchange activity"/>
    <property type="evidence" value="ECO:0007669"/>
    <property type="project" value="InterPro"/>
</dbReference>
<dbReference type="OrthoDB" id="65783at2"/>
<organism evidence="1 2">
    <name type="scientific">Alicyclobacillus acidoterrestris (strain ATCC 49025 / DSM 3922 / CIP 106132 / NCIMB 13137 / GD3B)</name>
    <dbReference type="NCBI Taxonomy" id="1356854"/>
    <lineage>
        <taxon>Bacteria</taxon>
        <taxon>Bacillati</taxon>
        <taxon>Bacillota</taxon>
        <taxon>Bacilli</taxon>
        <taxon>Bacillales</taxon>
        <taxon>Alicyclobacillaceae</taxon>
        <taxon>Alicyclobacillus</taxon>
    </lineage>
</organism>
<dbReference type="RefSeq" id="WP_021297880.1">
    <property type="nucleotide sequence ID" value="NZ_AURB01000164.1"/>
</dbReference>
<dbReference type="Gene3D" id="3.90.1750.20">
    <property type="entry name" value="Putative Large Serine Recombinase, Chain B, Domain 2"/>
    <property type="match status" value="1"/>
</dbReference>
<dbReference type="InterPro" id="IPR038109">
    <property type="entry name" value="DNA_bind_recomb_sf"/>
</dbReference>
<dbReference type="InterPro" id="IPR011109">
    <property type="entry name" value="DNA_bind_recombinase_dom"/>
</dbReference>
<name>T0CUI0_ALIAG</name>
<dbReference type="Gene3D" id="3.40.50.1390">
    <property type="entry name" value="Resolvase, N-terminal catalytic domain"/>
    <property type="match status" value="1"/>
</dbReference>
<dbReference type="eggNOG" id="COG1961">
    <property type="taxonomic scope" value="Bacteria"/>
</dbReference>
<dbReference type="Pfam" id="PF07508">
    <property type="entry name" value="Recombinase"/>
    <property type="match status" value="1"/>
</dbReference>
<reference evidence="2" key="1">
    <citation type="journal article" date="2022" name="G3 (Bethesda)">
        <title>Unveiling the complete genome sequence of Alicyclobacillus acidoterrestris DSM 3922T, a taint-producing strain.</title>
        <authorList>
            <person name="Leonardo I.C."/>
            <person name="Barreto Crespo M.T."/>
            <person name="Gaspar F.B."/>
        </authorList>
    </citation>
    <scope>NUCLEOTIDE SEQUENCE [LARGE SCALE GENOMIC DNA]</scope>
    <source>
        <strain evidence="2">DSM 3922</strain>
    </source>
</reference>
<dbReference type="SMART" id="SM00857">
    <property type="entry name" value="Resolvase"/>
    <property type="match status" value="1"/>
</dbReference>
<dbReference type="AlphaFoldDB" id="T0CUI0"/>
<dbReference type="GO" id="GO:0003677">
    <property type="term" value="F:DNA binding"/>
    <property type="evidence" value="ECO:0007669"/>
    <property type="project" value="InterPro"/>
</dbReference>
<dbReference type="PANTHER" id="PTHR30461">
    <property type="entry name" value="DNA-INVERTASE FROM LAMBDOID PROPHAGE"/>
    <property type="match status" value="1"/>
</dbReference>
<dbReference type="Pfam" id="PF00239">
    <property type="entry name" value="Resolvase"/>
    <property type="match status" value="1"/>
</dbReference>
<dbReference type="EMBL" id="CP080467">
    <property type="protein sequence ID" value="UNO49816.1"/>
    <property type="molecule type" value="Genomic_DNA"/>
</dbReference>
<protein>
    <submittedName>
        <fullName evidence="1">Recombinase family protein</fullName>
    </submittedName>
</protein>
<sequence length="527" mass="61033">MSRVSQSISRAICYIRKSREDEEAERRGEDTLLKQRELMTRDVLSRYEFDYEIREEVASGDSIRERPVFRAILPELGTKYQAIVCKDLSRLGRGSYTDMGVVYDIIRDKRIYIITKDAVYDPRNFSDLRMIRFSLFFNREEYEMTLWRLTEGKYDGAQRGKWVAGSVPYGFRYHARLQILVPYEPEARIVQWIFRWYGEEGLGYSAIATRLRQLGIRSPRGKEIWRPEVIHRMLANPAYCGTLVFRRTQRNKHDGKVVVRPRDEHIVVEHAFEAIVETSLWSLVQKRLKSTARTPKVKADFTPSELAGLVTCGGCGRKMVRQSSVQRYRKRDGTISKYTKEFMYCPVCGYAVKYRDCEKQLLTALHHVAKIDPTRFAQCLESSTQNLKVPVGLTTKDIQKQCQARAAALNARLERARDLLLDGTLTKQDYQEIREKCQTELAEIAKWTTDFMDSALPCAPPTLPISKAQIRSLVDGYQQLSDTAAKNRFLRGLLIDVRLELVHKGRHRSDPTRFDLQVTLHPNVTRA</sequence>
<dbReference type="KEGG" id="aaco:K1I37_04715"/>
<dbReference type="STRING" id="1356854.N007_01395"/>
<dbReference type="PANTHER" id="PTHR30461:SF23">
    <property type="entry name" value="DNA RECOMBINASE-RELATED"/>
    <property type="match status" value="1"/>
</dbReference>
<evidence type="ECO:0000313" key="2">
    <source>
        <dbReference type="Proteomes" id="UP000829401"/>
    </source>
</evidence>
<dbReference type="PROSITE" id="PS51737">
    <property type="entry name" value="RECOMBINASE_DNA_BIND"/>
    <property type="match status" value="1"/>
</dbReference>
<accession>A0A9E6ZLH0</accession>
<dbReference type="InterPro" id="IPR036162">
    <property type="entry name" value="Resolvase-like_N_sf"/>
</dbReference>
<dbReference type="CDD" id="cd00338">
    <property type="entry name" value="Ser_Recombinase"/>
    <property type="match status" value="1"/>
</dbReference>
<accession>T0CUI0</accession>
<dbReference type="InterPro" id="IPR050639">
    <property type="entry name" value="SSR_resolvase"/>
</dbReference>
<keyword evidence="2" id="KW-1185">Reference proteome</keyword>
<dbReference type="SUPFAM" id="SSF53041">
    <property type="entry name" value="Resolvase-like"/>
    <property type="match status" value="1"/>
</dbReference>
<dbReference type="InterPro" id="IPR006119">
    <property type="entry name" value="Resolv_N"/>
</dbReference>
<dbReference type="Proteomes" id="UP000829401">
    <property type="component" value="Chromosome"/>
</dbReference>
<evidence type="ECO:0000313" key="1">
    <source>
        <dbReference type="EMBL" id="UNO49816.1"/>
    </source>
</evidence>
<gene>
    <name evidence="1" type="ORF">K1I37_04715</name>
</gene>
<dbReference type="PROSITE" id="PS51736">
    <property type="entry name" value="RECOMBINASES_3"/>
    <property type="match status" value="1"/>
</dbReference>